<dbReference type="PANTHER" id="PTHR15020:SF11">
    <property type="entry name" value="OS06G0360300 PROTEIN"/>
    <property type="match status" value="1"/>
</dbReference>
<dbReference type="SUPFAM" id="SSF51735">
    <property type="entry name" value="NAD(P)-binding Rossmann-fold domains"/>
    <property type="match status" value="1"/>
</dbReference>
<gene>
    <name evidence="2" type="ORF">WJX74_000864</name>
</gene>
<evidence type="ECO:0000259" key="1">
    <source>
        <dbReference type="Pfam" id="PF13460"/>
    </source>
</evidence>
<organism evidence="2 3">
    <name type="scientific">Apatococcus lobatus</name>
    <dbReference type="NCBI Taxonomy" id="904363"/>
    <lineage>
        <taxon>Eukaryota</taxon>
        <taxon>Viridiplantae</taxon>
        <taxon>Chlorophyta</taxon>
        <taxon>core chlorophytes</taxon>
        <taxon>Trebouxiophyceae</taxon>
        <taxon>Chlorellales</taxon>
        <taxon>Chlorellaceae</taxon>
        <taxon>Apatococcus</taxon>
    </lineage>
</organism>
<comment type="caution">
    <text evidence="2">The sequence shown here is derived from an EMBL/GenBank/DDBJ whole genome shotgun (WGS) entry which is preliminary data.</text>
</comment>
<dbReference type="Gene3D" id="3.40.50.720">
    <property type="entry name" value="NAD(P)-binding Rossmann-like Domain"/>
    <property type="match status" value="1"/>
</dbReference>
<sequence length="327" mass="35988">MSSRRGAVLVAGATGHLGAEVVQELHQRGYTVHALVRSTANASRLQGLCKLVQGDVSKPASLQGVCAGITVVISCLGVTTKKGSGSPVSEANKVLKKGTIALFNEAKRAGSVQQFVLIGSVLSRQLRYQWAGYQAREAAVDHITKNCQDGSIAWTVVDPSAFFKDMVNIMRLVRKGGFTGLGKLLDHKANPIHVQDLAARVADTIMRKEDQNSRIPVGGPETFKYREIIQLAADTWGIKEVKIRTFPLWSARLLEWFFQGFAFISVRLQRFAYFLRFLVILATNDSVGQPTGKRKLDVFFTELATQARRAENARATSEMQPMLSHQD</sequence>
<name>A0AAW1QK72_9CHLO</name>
<evidence type="ECO:0000313" key="2">
    <source>
        <dbReference type="EMBL" id="KAK9821819.1"/>
    </source>
</evidence>
<reference evidence="2 3" key="1">
    <citation type="journal article" date="2024" name="Nat. Commun.">
        <title>Phylogenomics reveals the evolutionary origins of lichenization in chlorophyte algae.</title>
        <authorList>
            <person name="Puginier C."/>
            <person name="Libourel C."/>
            <person name="Otte J."/>
            <person name="Skaloud P."/>
            <person name="Haon M."/>
            <person name="Grisel S."/>
            <person name="Petersen M."/>
            <person name="Berrin J.G."/>
            <person name="Delaux P.M."/>
            <person name="Dal Grande F."/>
            <person name="Keller J."/>
        </authorList>
    </citation>
    <scope>NUCLEOTIDE SEQUENCE [LARGE SCALE GENOMIC DNA]</scope>
    <source>
        <strain evidence="2 3">SAG 2145</strain>
    </source>
</reference>
<keyword evidence="3" id="KW-1185">Reference proteome</keyword>
<dbReference type="InterPro" id="IPR016040">
    <property type="entry name" value="NAD(P)-bd_dom"/>
</dbReference>
<dbReference type="AlphaFoldDB" id="A0AAW1QK72"/>
<dbReference type="EMBL" id="JALJOS010000035">
    <property type="protein sequence ID" value="KAK9821819.1"/>
    <property type="molecule type" value="Genomic_DNA"/>
</dbReference>
<feature type="domain" description="NAD(P)-binding" evidence="1">
    <location>
        <begin position="12"/>
        <end position="167"/>
    </location>
</feature>
<dbReference type="Proteomes" id="UP001438707">
    <property type="component" value="Unassembled WGS sequence"/>
</dbReference>
<proteinExistence type="predicted"/>
<dbReference type="InterPro" id="IPR036291">
    <property type="entry name" value="NAD(P)-bd_dom_sf"/>
</dbReference>
<dbReference type="PANTHER" id="PTHR15020">
    <property type="entry name" value="FLAVIN REDUCTASE-RELATED"/>
    <property type="match status" value="1"/>
</dbReference>
<protein>
    <recommendedName>
        <fullName evidence="1">NAD(P)-binding domain-containing protein</fullName>
    </recommendedName>
</protein>
<evidence type="ECO:0000313" key="3">
    <source>
        <dbReference type="Proteomes" id="UP001438707"/>
    </source>
</evidence>
<accession>A0AAW1QK72</accession>
<dbReference type="Pfam" id="PF13460">
    <property type="entry name" value="NAD_binding_10"/>
    <property type="match status" value="1"/>
</dbReference>